<keyword evidence="1" id="KW-0812">Transmembrane</keyword>
<protein>
    <submittedName>
        <fullName evidence="2">DUF2723 domain-containing protein</fullName>
    </submittedName>
</protein>
<keyword evidence="3" id="KW-1185">Reference proteome</keyword>
<feature type="transmembrane region" description="Helical" evidence="1">
    <location>
        <begin position="74"/>
        <end position="97"/>
    </location>
</feature>
<dbReference type="PANTHER" id="PTHR16214:SF3">
    <property type="entry name" value="TRANSMEMBRANE PROTEIN 260"/>
    <property type="match status" value="1"/>
</dbReference>
<comment type="caution">
    <text evidence="2">The sequence shown here is derived from an EMBL/GenBank/DDBJ whole genome shotgun (WGS) entry which is preliminary data.</text>
</comment>
<feature type="transmembrane region" description="Helical" evidence="1">
    <location>
        <begin position="126"/>
        <end position="144"/>
    </location>
</feature>
<organism evidence="2 3">
    <name type="scientific">Stygiobacter electus</name>
    <dbReference type="NCBI Taxonomy" id="3032292"/>
    <lineage>
        <taxon>Bacteria</taxon>
        <taxon>Pseudomonadati</taxon>
        <taxon>Ignavibacteriota</taxon>
        <taxon>Ignavibacteria</taxon>
        <taxon>Ignavibacteriales</taxon>
        <taxon>Melioribacteraceae</taxon>
        <taxon>Stygiobacter</taxon>
    </lineage>
</organism>
<feature type="transmembrane region" description="Helical" evidence="1">
    <location>
        <begin position="316"/>
        <end position="336"/>
    </location>
</feature>
<feature type="transmembrane region" description="Helical" evidence="1">
    <location>
        <begin position="219"/>
        <end position="238"/>
    </location>
</feature>
<evidence type="ECO:0000313" key="3">
    <source>
        <dbReference type="Proteomes" id="UP001221302"/>
    </source>
</evidence>
<proteinExistence type="predicted"/>
<feature type="transmembrane region" description="Helical" evidence="1">
    <location>
        <begin position="374"/>
        <end position="389"/>
    </location>
</feature>
<feature type="transmembrane region" description="Helical" evidence="1">
    <location>
        <begin position="41"/>
        <end position="62"/>
    </location>
</feature>
<dbReference type="Proteomes" id="UP001221302">
    <property type="component" value="Unassembled WGS sequence"/>
</dbReference>
<dbReference type="EMBL" id="JARGDL010000023">
    <property type="protein sequence ID" value="MDF1613010.1"/>
    <property type="molecule type" value="Genomic_DNA"/>
</dbReference>
<dbReference type="InterPro" id="IPR052724">
    <property type="entry name" value="GT117_domain-containing"/>
</dbReference>
<sequence length="630" mass="74063">MKLIKENIFLLSTLLVLVLYSFTLAPSVVQIDSGELATVQYTLGIAHPTGYPLFTIIGYLFLNIPLGLRKITQANLLAAIWCSFSIYFFAKAVYLLMNNYNLNKKDQVKKNKKSVNQISFSDDQKLISVIAGSFFLAFSKTFWLQSTSVEVYSLQTFLFSIIIYFILRAYFSKEIKNWFYVGLSFVLGFANHMTTLLVIPFAATLFFYKEKFSSNSIKIIVKTILISLPFLIIIYFYLPIRAIQNPIMNWGNPINFENFWRHFTGKQYQVWMFASLDAAKKQLGYYLSNFPSEFTFVGLIIGVIGLIYLSKTNRNIFIATLFTFLFSVLYTINYDIVDIDSYFLLSYLIFSIWIVFGFVYLYEKLSKRLRNNNYIIPIFVLVIFIPFVTNKNNASQNDIYIFEDYTKTILNGVEKNSIILSYQWDYFISASYYFQYVENFRKDVVVIDKELLRRSWYYNQIKRNHSEVFNKIKNEAENFVESVKPFERNENYNANILEQNYQAVMTNLITKNIDERNCYLGLELVQNEMQRGEFNLPQDYSLVPVNFLFKVVKSKNYVEAPLPNFKLRFPKESNKYIEFIRTSVATMLVYRAVYEIQFNKIERAKIYLEKVRKEFPEFNIPSEILNSVGM</sequence>
<dbReference type="Pfam" id="PF11028">
    <property type="entry name" value="TMEM260-like"/>
    <property type="match status" value="1"/>
</dbReference>
<evidence type="ECO:0000256" key="1">
    <source>
        <dbReference type="SAM" id="Phobius"/>
    </source>
</evidence>
<feature type="transmembrane region" description="Helical" evidence="1">
    <location>
        <begin position="177"/>
        <end position="207"/>
    </location>
</feature>
<feature type="transmembrane region" description="Helical" evidence="1">
    <location>
        <begin position="342"/>
        <end position="362"/>
    </location>
</feature>
<name>A0AAE3P2G7_9BACT</name>
<accession>A0AAE3P2G7</accession>
<feature type="transmembrane region" description="Helical" evidence="1">
    <location>
        <begin position="290"/>
        <end position="309"/>
    </location>
</feature>
<dbReference type="InterPro" id="IPR021280">
    <property type="entry name" value="TMEM260-like"/>
</dbReference>
<evidence type="ECO:0000313" key="2">
    <source>
        <dbReference type="EMBL" id="MDF1613010.1"/>
    </source>
</evidence>
<gene>
    <name evidence="2" type="ORF">P0M35_12665</name>
</gene>
<keyword evidence="1" id="KW-1133">Transmembrane helix</keyword>
<dbReference type="PANTHER" id="PTHR16214">
    <property type="entry name" value="TRANSMEMBRANE PROTEIN 260"/>
    <property type="match status" value="1"/>
</dbReference>
<dbReference type="RefSeq" id="WP_321536781.1">
    <property type="nucleotide sequence ID" value="NZ_JARGDL010000023.1"/>
</dbReference>
<reference evidence="2" key="1">
    <citation type="submission" date="2023-03" db="EMBL/GenBank/DDBJ databases">
        <title>Stygiobacter electus gen. nov., sp. nov., facultatively anaerobic thermotolerant bacterium of the class Ignavibacteria from a well of Yessentuki mineral water deposit.</title>
        <authorList>
            <person name="Podosokorskaya O.A."/>
            <person name="Elcheninov A.G."/>
            <person name="Petrova N.F."/>
            <person name="Zavarzina D.G."/>
            <person name="Kublanov I.V."/>
            <person name="Merkel A.Y."/>
        </authorList>
    </citation>
    <scope>NUCLEOTIDE SEQUENCE</scope>
    <source>
        <strain evidence="2">09-Me</strain>
    </source>
</reference>
<dbReference type="AlphaFoldDB" id="A0AAE3P2G7"/>
<keyword evidence="1" id="KW-0472">Membrane</keyword>
<feature type="transmembrane region" description="Helical" evidence="1">
    <location>
        <begin position="151"/>
        <end position="171"/>
    </location>
</feature>